<gene>
    <name evidence="2" type="ORF">A2Y85_02345</name>
</gene>
<reference evidence="2 3" key="1">
    <citation type="journal article" date="2016" name="Nat. Commun.">
        <title>Thousands of microbial genomes shed light on interconnected biogeochemical processes in an aquifer system.</title>
        <authorList>
            <person name="Anantharaman K."/>
            <person name="Brown C.T."/>
            <person name="Hug L.A."/>
            <person name="Sharon I."/>
            <person name="Castelle C.J."/>
            <person name="Probst A.J."/>
            <person name="Thomas B.C."/>
            <person name="Singh A."/>
            <person name="Wilkins M.J."/>
            <person name="Karaoz U."/>
            <person name="Brodie E.L."/>
            <person name="Williams K.H."/>
            <person name="Hubbard S.S."/>
            <person name="Banfield J.F."/>
        </authorList>
    </citation>
    <scope>NUCLEOTIDE SEQUENCE [LARGE SCALE GENOMIC DNA]</scope>
</reference>
<dbReference type="InterPro" id="IPR043129">
    <property type="entry name" value="ATPase_NBD"/>
</dbReference>
<dbReference type="PANTHER" id="PTHR18964:SF149">
    <property type="entry name" value="BIFUNCTIONAL UDP-N-ACETYLGLUCOSAMINE 2-EPIMERASE_N-ACETYLMANNOSAMINE KINASE"/>
    <property type="match status" value="1"/>
</dbReference>
<dbReference type="InterPro" id="IPR000600">
    <property type="entry name" value="ROK"/>
</dbReference>
<accession>A0A1F4UD62</accession>
<protein>
    <recommendedName>
        <fullName evidence="4">ROK family protein</fullName>
    </recommendedName>
</protein>
<evidence type="ECO:0008006" key="4">
    <source>
        <dbReference type="Google" id="ProtNLM"/>
    </source>
</evidence>
<dbReference type="SUPFAM" id="SSF53067">
    <property type="entry name" value="Actin-like ATPase domain"/>
    <property type="match status" value="1"/>
</dbReference>
<name>A0A1F4UD62_UNCW3</name>
<dbReference type="Gene3D" id="3.30.420.40">
    <property type="match status" value="2"/>
</dbReference>
<comment type="caution">
    <text evidence="2">The sequence shown here is derived from an EMBL/GenBank/DDBJ whole genome shotgun (WGS) entry which is preliminary data.</text>
</comment>
<organism evidence="2 3">
    <name type="scientific">candidate division WOR-3 bacterium RBG_13_43_14</name>
    <dbReference type="NCBI Taxonomy" id="1802590"/>
    <lineage>
        <taxon>Bacteria</taxon>
        <taxon>Bacteria division WOR-3</taxon>
    </lineage>
</organism>
<evidence type="ECO:0000256" key="1">
    <source>
        <dbReference type="ARBA" id="ARBA00006479"/>
    </source>
</evidence>
<feature type="non-terminal residue" evidence="2">
    <location>
        <position position="295"/>
    </location>
</feature>
<dbReference type="Pfam" id="PF00480">
    <property type="entry name" value="ROK"/>
    <property type="match status" value="1"/>
</dbReference>
<evidence type="ECO:0000313" key="3">
    <source>
        <dbReference type="Proteomes" id="UP000177025"/>
    </source>
</evidence>
<comment type="similarity">
    <text evidence="1">Belongs to the ROK (NagC/XylR) family.</text>
</comment>
<dbReference type="EMBL" id="MEUM01000047">
    <property type="protein sequence ID" value="OGC42886.1"/>
    <property type="molecule type" value="Genomic_DNA"/>
</dbReference>
<dbReference type="Proteomes" id="UP000177025">
    <property type="component" value="Unassembled WGS sequence"/>
</dbReference>
<proteinExistence type="inferred from homology"/>
<dbReference type="PANTHER" id="PTHR18964">
    <property type="entry name" value="ROK (REPRESSOR, ORF, KINASE) FAMILY"/>
    <property type="match status" value="1"/>
</dbReference>
<dbReference type="AlphaFoldDB" id="A0A1F4UD62"/>
<evidence type="ECO:0000313" key="2">
    <source>
        <dbReference type="EMBL" id="OGC42886.1"/>
    </source>
</evidence>
<sequence>MGKNMFIGLDIGGTNIKAALVVNDQIINRLYVQTKVEHGRNASLQQIKSAIQRFAGKAQGIGIGIAGIIDSKHGIVQYSPNFKGWNDVPLVSLLQAEFKIPVSIINDVNAVCLGEWKYGAAKGSHNAFCFTLGTGVGGCFVSNDQIVFGAHGFAGEFGHMTIDYRGPKCVCGNYGCLERYVGSRYIIELVKKRSKAGSRLYKCKPLTVEAIAREAKRGNRAALQVFETIGFYIGVGVTNIMTLLDPEVVIIAGGISRAGKVLFDPIRKTVRERLLGSQYRKYRIIPAKLGDDAGI</sequence>